<dbReference type="Proteomes" id="UP000199537">
    <property type="component" value="Unassembled WGS sequence"/>
</dbReference>
<accession>A0A1I7NI29</accession>
<name>A0A1I7NI29_9BACT</name>
<organism evidence="1 2">
    <name type="scientific">Thermoflavifilum thermophilum</name>
    <dbReference type="NCBI Taxonomy" id="1393122"/>
    <lineage>
        <taxon>Bacteria</taxon>
        <taxon>Pseudomonadati</taxon>
        <taxon>Bacteroidota</taxon>
        <taxon>Chitinophagia</taxon>
        <taxon>Chitinophagales</taxon>
        <taxon>Chitinophagaceae</taxon>
        <taxon>Thermoflavifilum</taxon>
    </lineage>
</organism>
<sequence>MNLTVEYKDTRGTITCQRHHLTRPAFAKHLAIAGQGYSPKPKKLIRTIAMFFHYCNYIQPQAFNNDRFSEPPVELSDPTEKGHFSNLAGKAIADFLSKRINKSIYTVNHEAAMRMNNSPIPLFVNGRQVKRPDLLAFTKNSIFAIEAKGFSGSYGDMNNHKKQSQTGGIRVNFTIASVSYDLYNQVKCKYHDPFNDNVSYDNELLRRLTKEYYSGLSEFLNEKYFNIREIQIQGEKFYEIELSSRKFDRLFHNKSPFINLSFWIFEFLEYYRLRIILPSVVRYYAENGITNETKPFIFESKEQDQNTYIDNDRIGLRIRL</sequence>
<protein>
    <submittedName>
        <fullName evidence="1">Uncharacterized protein</fullName>
    </submittedName>
</protein>
<dbReference type="OrthoDB" id="1489473at2"/>
<proteinExistence type="predicted"/>
<dbReference type="EMBL" id="FPCJ01000001">
    <property type="protein sequence ID" value="SFV34308.1"/>
    <property type="molecule type" value="Genomic_DNA"/>
</dbReference>
<evidence type="ECO:0000313" key="1">
    <source>
        <dbReference type="EMBL" id="SFV34308.1"/>
    </source>
</evidence>
<dbReference type="RefSeq" id="WP_092460143.1">
    <property type="nucleotide sequence ID" value="NZ_FPCJ01000001.1"/>
</dbReference>
<keyword evidence="2" id="KW-1185">Reference proteome</keyword>
<dbReference type="AlphaFoldDB" id="A0A1I7NI29"/>
<evidence type="ECO:0000313" key="2">
    <source>
        <dbReference type="Proteomes" id="UP000199537"/>
    </source>
</evidence>
<reference evidence="2" key="1">
    <citation type="submission" date="2016-10" db="EMBL/GenBank/DDBJ databases">
        <authorList>
            <person name="Varghese N."/>
            <person name="Submissions S."/>
        </authorList>
    </citation>
    <scope>NUCLEOTIDE SEQUENCE [LARGE SCALE GENOMIC DNA]</scope>
    <source>
        <strain evidence="2">DSM 14807</strain>
    </source>
</reference>
<gene>
    <name evidence="1" type="ORF">SAMN05660895_1962</name>
</gene>